<proteinExistence type="predicted"/>
<dbReference type="AlphaFoldDB" id="A0A0S3QW80"/>
<gene>
    <name evidence="1" type="primary">Vigan.01G000100</name>
    <name evidence="1" type="ORF">VIGAN_01000100</name>
</gene>
<evidence type="ECO:0000313" key="1">
    <source>
        <dbReference type="EMBL" id="BAT72582.1"/>
    </source>
</evidence>
<name>A0A0S3QW80_PHAAN</name>
<keyword evidence="2" id="KW-1185">Reference proteome</keyword>
<dbReference type="Proteomes" id="UP000291084">
    <property type="component" value="Chromosome 1"/>
</dbReference>
<evidence type="ECO:0000313" key="2">
    <source>
        <dbReference type="Proteomes" id="UP000291084"/>
    </source>
</evidence>
<sequence>MGFLKDPYAFICIFQTVLSSTNYRFILFTAGYEPLESIVRSISTTEASFELKNCSDDCVPLCNGRLLCFFGSRVDNFNT</sequence>
<dbReference type="EMBL" id="AP015034">
    <property type="protein sequence ID" value="BAT72582.1"/>
    <property type="molecule type" value="Genomic_DNA"/>
</dbReference>
<accession>A0A0S3QW80</accession>
<organism evidence="1 2">
    <name type="scientific">Vigna angularis var. angularis</name>
    <dbReference type="NCBI Taxonomy" id="157739"/>
    <lineage>
        <taxon>Eukaryota</taxon>
        <taxon>Viridiplantae</taxon>
        <taxon>Streptophyta</taxon>
        <taxon>Embryophyta</taxon>
        <taxon>Tracheophyta</taxon>
        <taxon>Spermatophyta</taxon>
        <taxon>Magnoliopsida</taxon>
        <taxon>eudicotyledons</taxon>
        <taxon>Gunneridae</taxon>
        <taxon>Pentapetalae</taxon>
        <taxon>rosids</taxon>
        <taxon>fabids</taxon>
        <taxon>Fabales</taxon>
        <taxon>Fabaceae</taxon>
        <taxon>Papilionoideae</taxon>
        <taxon>50 kb inversion clade</taxon>
        <taxon>NPAAA clade</taxon>
        <taxon>indigoferoid/millettioid clade</taxon>
        <taxon>Phaseoleae</taxon>
        <taxon>Vigna</taxon>
    </lineage>
</organism>
<reference evidence="1 2" key="1">
    <citation type="journal article" date="2015" name="Sci. Rep.">
        <title>The power of single molecule real-time sequencing technology in the de novo assembly of a eukaryotic genome.</title>
        <authorList>
            <person name="Sakai H."/>
            <person name="Naito K."/>
            <person name="Ogiso-Tanaka E."/>
            <person name="Takahashi Y."/>
            <person name="Iseki K."/>
            <person name="Muto C."/>
            <person name="Satou K."/>
            <person name="Teruya K."/>
            <person name="Shiroma A."/>
            <person name="Shimoji M."/>
            <person name="Hirano T."/>
            <person name="Itoh T."/>
            <person name="Kaga A."/>
            <person name="Tomooka N."/>
        </authorList>
    </citation>
    <scope>NUCLEOTIDE SEQUENCE [LARGE SCALE GENOMIC DNA]</scope>
    <source>
        <strain evidence="2">cv. Shumari</strain>
    </source>
</reference>
<protein>
    <submittedName>
        <fullName evidence="1">Uncharacterized protein</fullName>
    </submittedName>
</protein>